<evidence type="ECO:0000256" key="1">
    <source>
        <dbReference type="ARBA" id="ARBA00023015"/>
    </source>
</evidence>
<dbReference type="EMBL" id="JAPDDP010000065">
    <property type="protein sequence ID" value="MDA0183957.1"/>
    <property type="molecule type" value="Genomic_DNA"/>
</dbReference>
<dbReference type="SUPFAM" id="SSF46785">
    <property type="entry name" value="Winged helix' DNA-binding domain"/>
    <property type="match status" value="1"/>
</dbReference>
<evidence type="ECO:0000256" key="3">
    <source>
        <dbReference type="ARBA" id="ARBA00023163"/>
    </source>
</evidence>
<dbReference type="PANTHER" id="PTHR33154">
    <property type="entry name" value="TRANSCRIPTIONAL REGULATOR, ARSR FAMILY"/>
    <property type="match status" value="1"/>
</dbReference>
<dbReference type="PRINTS" id="PR00778">
    <property type="entry name" value="HTHARSR"/>
</dbReference>
<keyword evidence="6" id="KW-1185">Reference proteome</keyword>
<comment type="caution">
    <text evidence="5">The sequence shown here is derived from an EMBL/GenBank/DDBJ whole genome shotgun (WGS) entry which is preliminary data.</text>
</comment>
<keyword evidence="2" id="KW-0238">DNA-binding</keyword>
<organism evidence="5 6">
    <name type="scientific">Solirubrobacter phytolaccae</name>
    <dbReference type="NCBI Taxonomy" id="1404360"/>
    <lineage>
        <taxon>Bacteria</taxon>
        <taxon>Bacillati</taxon>
        <taxon>Actinomycetota</taxon>
        <taxon>Thermoleophilia</taxon>
        <taxon>Solirubrobacterales</taxon>
        <taxon>Solirubrobacteraceae</taxon>
        <taxon>Solirubrobacter</taxon>
    </lineage>
</organism>
<dbReference type="InterPro" id="IPR036388">
    <property type="entry name" value="WH-like_DNA-bd_sf"/>
</dbReference>
<dbReference type="SMART" id="SM00418">
    <property type="entry name" value="HTH_ARSR"/>
    <property type="match status" value="1"/>
</dbReference>
<dbReference type="Pfam" id="PF12840">
    <property type="entry name" value="HTH_20"/>
    <property type="match status" value="1"/>
</dbReference>
<dbReference type="InterPro" id="IPR051081">
    <property type="entry name" value="HTH_MetalResp_TranReg"/>
</dbReference>
<dbReference type="NCBIfam" id="NF033788">
    <property type="entry name" value="HTH_metalloreg"/>
    <property type="match status" value="1"/>
</dbReference>
<evidence type="ECO:0000256" key="2">
    <source>
        <dbReference type="ARBA" id="ARBA00023125"/>
    </source>
</evidence>
<reference evidence="5" key="1">
    <citation type="submission" date="2022-10" db="EMBL/GenBank/DDBJ databases">
        <title>The WGS of Solirubrobacter phytolaccae KCTC 29190.</title>
        <authorList>
            <person name="Jiang Z."/>
        </authorList>
    </citation>
    <scope>NUCLEOTIDE SEQUENCE</scope>
    <source>
        <strain evidence="5">KCTC 29190</strain>
    </source>
</reference>
<proteinExistence type="predicted"/>
<gene>
    <name evidence="5" type="ORF">OJ997_26860</name>
</gene>
<dbReference type="AlphaFoldDB" id="A0A9X3NM27"/>
<keyword evidence="1" id="KW-0805">Transcription regulation</keyword>
<feature type="domain" description="HTH arsR-type" evidence="4">
    <location>
        <begin position="12"/>
        <end position="106"/>
    </location>
</feature>
<sequence>MPATPTRERIAHPETSALDLATIMRAAGDPVRLEIVRLLGDGGEHLCGELSQALQIPTSTGSYHLKLLREAGITRTRAVGTQRLISLRADDLESRFPGLPRVLTGS</sequence>
<dbReference type="RefSeq" id="WP_270028370.1">
    <property type="nucleotide sequence ID" value="NZ_JAPDDP010000065.1"/>
</dbReference>
<dbReference type="CDD" id="cd00090">
    <property type="entry name" value="HTH_ARSR"/>
    <property type="match status" value="1"/>
</dbReference>
<accession>A0A9X3NM27</accession>
<evidence type="ECO:0000313" key="6">
    <source>
        <dbReference type="Proteomes" id="UP001147653"/>
    </source>
</evidence>
<dbReference type="GO" id="GO:0003700">
    <property type="term" value="F:DNA-binding transcription factor activity"/>
    <property type="evidence" value="ECO:0007669"/>
    <property type="project" value="InterPro"/>
</dbReference>
<name>A0A9X3NM27_9ACTN</name>
<dbReference type="InterPro" id="IPR011991">
    <property type="entry name" value="ArsR-like_HTH"/>
</dbReference>
<evidence type="ECO:0000313" key="5">
    <source>
        <dbReference type="EMBL" id="MDA0183957.1"/>
    </source>
</evidence>
<protein>
    <submittedName>
        <fullName evidence="5">Metalloregulator ArsR/SmtB family transcription factor</fullName>
    </submittedName>
</protein>
<dbReference type="Proteomes" id="UP001147653">
    <property type="component" value="Unassembled WGS sequence"/>
</dbReference>
<evidence type="ECO:0000259" key="4">
    <source>
        <dbReference type="PROSITE" id="PS50987"/>
    </source>
</evidence>
<keyword evidence="3" id="KW-0804">Transcription</keyword>
<dbReference type="InterPro" id="IPR001845">
    <property type="entry name" value="HTH_ArsR_DNA-bd_dom"/>
</dbReference>
<dbReference type="GO" id="GO:0003677">
    <property type="term" value="F:DNA binding"/>
    <property type="evidence" value="ECO:0007669"/>
    <property type="project" value="UniProtKB-KW"/>
</dbReference>
<dbReference type="InterPro" id="IPR036390">
    <property type="entry name" value="WH_DNA-bd_sf"/>
</dbReference>
<dbReference type="Gene3D" id="1.10.10.10">
    <property type="entry name" value="Winged helix-like DNA-binding domain superfamily/Winged helix DNA-binding domain"/>
    <property type="match status" value="1"/>
</dbReference>
<dbReference type="PROSITE" id="PS50987">
    <property type="entry name" value="HTH_ARSR_2"/>
    <property type="match status" value="1"/>
</dbReference>
<dbReference type="PANTHER" id="PTHR33154:SF12">
    <property type="entry name" value="TRANSCRIPTIONAL REGULATORY PROTEIN"/>
    <property type="match status" value="1"/>
</dbReference>